<name>A0A8T9BE24_9HELO</name>
<accession>A0A8T9BE24</accession>
<dbReference type="PANTHER" id="PTHR35340">
    <property type="entry name" value="PQQ ENZYME REPEAT PROTEIN-RELATED"/>
    <property type="match status" value="1"/>
</dbReference>
<dbReference type="PANTHER" id="PTHR35340:SF6">
    <property type="entry name" value="ASST-DOMAIN-CONTAINING PROTEIN"/>
    <property type="match status" value="1"/>
</dbReference>
<dbReference type="InterPro" id="IPR039535">
    <property type="entry name" value="ASST-like"/>
</dbReference>
<dbReference type="InterPro" id="IPR053143">
    <property type="entry name" value="Arylsulfate_ST"/>
</dbReference>
<evidence type="ECO:0000313" key="3">
    <source>
        <dbReference type="Proteomes" id="UP000469559"/>
    </source>
</evidence>
<dbReference type="OrthoDB" id="5377172at2759"/>
<reference evidence="2 3" key="1">
    <citation type="submission" date="2018-05" db="EMBL/GenBank/DDBJ databases">
        <title>Whole genome sequencing for identification of molecular markers to develop diagnostic detection tools for the regulated plant pathogen Lachnellula willkommii.</title>
        <authorList>
            <person name="Giroux E."/>
            <person name="Bilodeau G."/>
        </authorList>
    </citation>
    <scope>NUCLEOTIDE SEQUENCE [LARGE SCALE GENOMIC DNA]</scope>
    <source>
        <strain evidence="2 3">CBS 203.66</strain>
    </source>
</reference>
<feature type="chain" id="PRO_5035851010" description="ASST-domain-containing protein" evidence="1">
    <location>
        <begin position="21"/>
        <end position="508"/>
    </location>
</feature>
<keyword evidence="1" id="KW-0732">Signal</keyword>
<feature type="signal peptide" evidence="1">
    <location>
        <begin position="1"/>
        <end position="20"/>
    </location>
</feature>
<evidence type="ECO:0000313" key="2">
    <source>
        <dbReference type="EMBL" id="TVY18188.1"/>
    </source>
</evidence>
<dbReference type="EMBL" id="QGMF01000190">
    <property type="protein sequence ID" value="TVY18188.1"/>
    <property type="molecule type" value="Genomic_DNA"/>
</dbReference>
<dbReference type="AlphaFoldDB" id="A0A8T9BE24"/>
<evidence type="ECO:0000256" key="1">
    <source>
        <dbReference type="SAM" id="SignalP"/>
    </source>
</evidence>
<dbReference type="Proteomes" id="UP000469559">
    <property type="component" value="Unassembled WGS sequence"/>
</dbReference>
<gene>
    <name evidence="2" type="ORF">LARI1_G003131</name>
</gene>
<comment type="caution">
    <text evidence="2">The sequence shown here is derived from an EMBL/GenBank/DDBJ whole genome shotgun (WGS) entry which is preliminary data.</text>
</comment>
<keyword evidence="3" id="KW-1185">Reference proteome</keyword>
<sequence>MYGLKPFLAALPFFIASTVAWPSQSFKTINSTPPVFEITKSGQPLAPGLIFLTPDSSTSELAIIIDDDGNLIWSSPSVISSNLFVQTLYSAPVMHYWNGTGSANVAVEGHGYGHVQILDTGYNQIFDICPNFGLTIIGNGTFECQADLHESYITDEATLLVTAYNLTQANLRSVGGAVDGWVADSLFYEIDIQTQEVLFSWSALASGIGINSSKLALNESGTVSGTEENPFDWFHINSVQKVGTGYLINGRNVWTSFMLSAAGDIQWQFEGSTGGDFHLPTGANFLRPLSIETCSDLVYKSWEHHVRAANVTSNSLVLTMFDNANGVTGQPLQTTRGLQFSLDLTSKVATLLQNLFDPNEILYVETQGAFNSLPNGNTFMDYGQLPVMKEYGPDGDVRMTIQFGDVNSTESSAESYRAYRLEWDAVPMGTSPALVVQNGILYMSWNGATNITSWAISTGSSADTLYKWKNVTSTGFETNATLANTTGFVHVDAMSGGQVIGSSSVLSF</sequence>
<protein>
    <recommendedName>
        <fullName evidence="4">ASST-domain-containing protein</fullName>
    </recommendedName>
</protein>
<proteinExistence type="predicted"/>
<organism evidence="2 3">
    <name type="scientific">Lachnellula arida</name>
    <dbReference type="NCBI Taxonomy" id="1316785"/>
    <lineage>
        <taxon>Eukaryota</taxon>
        <taxon>Fungi</taxon>
        <taxon>Dikarya</taxon>
        <taxon>Ascomycota</taxon>
        <taxon>Pezizomycotina</taxon>
        <taxon>Leotiomycetes</taxon>
        <taxon>Helotiales</taxon>
        <taxon>Lachnaceae</taxon>
        <taxon>Lachnellula</taxon>
    </lineage>
</organism>
<evidence type="ECO:0008006" key="4">
    <source>
        <dbReference type="Google" id="ProtNLM"/>
    </source>
</evidence>
<dbReference type="Pfam" id="PF14269">
    <property type="entry name" value="Arylsulfotran_2"/>
    <property type="match status" value="1"/>
</dbReference>